<dbReference type="AlphaFoldDB" id="A0A6C0LYC2"/>
<protein>
    <submittedName>
        <fullName evidence="1">Uncharacterized protein</fullName>
    </submittedName>
</protein>
<evidence type="ECO:0000313" key="1">
    <source>
        <dbReference type="EMBL" id="QHU35846.1"/>
    </source>
</evidence>
<sequence>MFPNIIEIIQMRTCILKYLFKLYIQFETFVRSKLPQEKRIYLIKNNQLVDVTIKYYICMIFNVMFSNTQEDYIVEYRNQNRKKLITNGNYLDIINKVKYDNQPILRIPLISFIMKINDKILNYEDKKKLLHHEGIDKLAMLYFIYYGEVIDTLEVIYKGKLSKWSGEGCKTVTINDILT</sequence>
<dbReference type="EMBL" id="MN740613">
    <property type="protein sequence ID" value="QHU35846.1"/>
    <property type="molecule type" value="Genomic_DNA"/>
</dbReference>
<organism evidence="1">
    <name type="scientific">viral metagenome</name>
    <dbReference type="NCBI Taxonomy" id="1070528"/>
    <lineage>
        <taxon>unclassified sequences</taxon>
        <taxon>metagenomes</taxon>
        <taxon>organismal metagenomes</taxon>
    </lineage>
</organism>
<name>A0A6C0LYC2_9ZZZZ</name>
<proteinExistence type="predicted"/>
<reference evidence="1" key="1">
    <citation type="journal article" date="2020" name="Nature">
        <title>Giant virus diversity and host interactions through global metagenomics.</title>
        <authorList>
            <person name="Schulz F."/>
            <person name="Roux S."/>
            <person name="Paez-Espino D."/>
            <person name="Jungbluth S."/>
            <person name="Walsh D.A."/>
            <person name="Denef V.J."/>
            <person name="McMahon K.D."/>
            <person name="Konstantinidis K.T."/>
            <person name="Eloe-Fadrosh E.A."/>
            <person name="Kyrpides N.C."/>
            <person name="Woyke T."/>
        </authorList>
    </citation>
    <scope>NUCLEOTIDE SEQUENCE</scope>
    <source>
        <strain evidence="1">GVMAG-S-1035085-51</strain>
    </source>
</reference>
<accession>A0A6C0LYC2</accession>